<protein>
    <submittedName>
        <fullName evidence="2">LysM domain-containing protein</fullName>
    </submittedName>
</protein>
<dbReference type="Proteomes" id="UP000291097">
    <property type="component" value="Unassembled WGS sequence"/>
</dbReference>
<dbReference type="InterPro" id="IPR036779">
    <property type="entry name" value="LysM_dom_sf"/>
</dbReference>
<feature type="domain" description="LysM" evidence="1">
    <location>
        <begin position="175"/>
        <end position="222"/>
    </location>
</feature>
<name>A0A482YIP7_9EURY</name>
<dbReference type="CDD" id="cd00118">
    <property type="entry name" value="LysM"/>
    <property type="match status" value="1"/>
</dbReference>
<reference evidence="2 3" key="1">
    <citation type="submission" date="2019-02" db="EMBL/GenBank/DDBJ databases">
        <title>Genomic Encyclopedia of Archaeal and Bacterial Type Strains, Phase II (KMG-II): from individual species to whole genera.</title>
        <authorList>
            <person name="Goeker M."/>
        </authorList>
    </citation>
    <scope>NUCLEOTIDE SEQUENCE [LARGE SCALE GENOMIC DNA]</scope>
    <source>
        <strain evidence="2 3">DSM 18328</strain>
    </source>
</reference>
<dbReference type="PROSITE" id="PS51782">
    <property type="entry name" value="LYSM"/>
    <property type="match status" value="1"/>
</dbReference>
<accession>A0A482YIP7</accession>
<evidence type="ECO:0000259" key="1">
    <source>
        <dbReference type="PROSITE" id="PS51782"/>
    </source>
</evidence>
<proteinExistence type="predicted"/>
<sequence>MSGRSGTLEKAQLMIVNGKQRGETIECAFNPNAYTLEKSVNYGELKATGSGASIMQFVDGNAETLSMELFFDTTDELDSNGSPDTKRVDVRERYTQHIDTLLSVDGELHAPPVCRFVWGDGIDFTALLQRADKQFTKFLPSGVPIRARVNVVFKEYKTADYHKSEVSPESTDKTKVWTVTDGDTLWLIAAEEYGDAAHWRTIANHNDIEDPRAIETGDTLELPPL</sequence>
<dbReference type="InterPro" id="IPR045361">
    <property type="entry name" value="CIS_tube_prot_N"/>
</dbReference>
<evidence type="ECO:0000313" key="2">
    <source>
        <dbReference type="EMBL" id="RZV11812.1"/>
    </source>
</evidence>
<gene>
    <name evidence="2" type="ORF">BDK88_0699</name>
</gene>
<organism evidence="2 3">
    <name type="scientific">Natrinema hispanicum</name>
    <dbReference type="NCBI Taxonomy" id="392421"/>
    <lineage>
        <taxon>Archaea</taxon>
        <taxon>Methanobacteriati</taxon>
        <taxon>Methanobacteriota</taxon>
        <taxon>Stenosarchaea group</taxon>
        <taxon>Halobacteria</taxon>
        <taxon>Halobacteriales</taxon>
        <taxon>Natrialbaceae</taxon>
        <taxon>Natrinema</taxon>
    </lineage>
</organism>
<dbReference type="Gene3D" id="3.10.350.10">
    <property type="entry name" value="LysM domain"/>
    <property type="match status" value="1"/>
</dbReference>
<dbReference type="InterPro" id="IPR018392">
    <property type="entry name" value="LysM"/>
</dbReference>
<dbReference type="AlphaFoldDB" id="A0A482YIP7"/>
<dbReference type="OrthoDB" id="137898at2157"/>
<evidence type="ECO:0000313" key="3">
    <source>
        <dbReference type="Proteomes" id="UP000291097"/>
    </source>
</evidence>
<dbReference type="RefSeq" id="WP_130499170.1">
    <property type="nucleotide sequence ID" value="NZ_SHMP01000003.1"/>
</dbReference>
<comment type="caution">
    <text evidence="2">The sequence shown here is derived from an EMBL/GenBank/DDBJ whole genome shotgun (WGS) entry which is preliminary data.</text>
</comment>
<dbReference type="Pfam" id="PF19266">
    <property type="entry name" value="CIS_tube"/>
    <property type="match status" value="1"/>
</dbReference>
<dbReference type="EMBL" id="SHMP01000003">
    <property type="protein sequence ID" value="RZV11812.1"/>
    <property type="molecule type" value="Genomic_DNA"/>
</dbReference>
<dbReference type="SUPFAM" id="SSF54106">
    <property type="entry name" value="LysM domain"/>
    <property type="match status" value="1"/>
</dbReference>